<name>A0A6A6C9I0_ZASCE</name>
<feature type="compositionally biased region" description="Basic and acidic residues" evidence="1">
    <location>
        <begin position="350"/>
        <end position="368"/>
    </location>
</feature>
<organism evidence="2 3">
    <name type="scientific">Zasmidium cellare ATCC 36951</name>
    <dbReference type="NCBI Taxonomy" id="1080233"/>
    <lineage>
        <taxon>Eukaryota</taxon>
        <taxon>Fungi</taxon>
        <taxon>Dikarya</taxon>
        <taxon>Ascomycota</taxon>
        <taxon>Pezizomycotina</taxon>
        <taxon>Dothideomycetes</taxon>
        <taxon>Dothideomycetidae</taxon>
        <taxon>Mycosphaerellales</taxon>
        <taxon>Mycosphaerellaceae</taxon>
        <taxon>Zasmidium</taxon>
    </lineage>
</organism>
<feature type="compositionally biased region" description="Polar residues" evidence="1">
    <location>
        <begin position="19"/>
        <end position="35"/>
    </location>
</feature>
<gene>
    <name evidence="2" type="ORF">M409DRAFT_27487</name>
</gene>
<dbReference type="GeneID" id="54561864"/>
<feature type="region of interest" description="Disordered" evidence="1">
    <location>
        <begin position="349"/>
        <end position="368"/>
    </location>
</feature>
<proteinExistence type="predicted"/>
<dbReference type="RefSeq" id="XP_033662995.1">
    <property type="nucleotide sequence ID" value="XM_033808592.1"/>
</dbReference>
<feature type="region of interest" description="Disordered" evidence="1">
    <location>
        <begin position="1"/>
        <end position="54"/>
    </location>
</feature>
<dbReference type="OrthoDB" id="3795607at2759"/>
<dbReference type="EMBL" id="ML993615">
    <property type="protein sequence ID" value="KAF2162106.1"/>
    <property type="molecule type" value="Genomic_DNA"/>
</dbReference>
<evidence type="ECO:0000256" key="1">
    <source>
        <dbReference type="SAM" id="MobiDB-lite"/>
    </source>
</evidence>
<sequence>MASGVLEVHDAKQPPPRDTFSTIPMATSSTKSTSNGRKRKPSDQDEVAGDGNGEQIATKRVRKLVPFNPDGVFASLVGVYDVFKREPISAAYLGFSDIGDLRRFVASHVFLEHFLRYKTEDNWSNSLFADSAFDEIKESFLNPAADASKYPVKMQDRPGAAFKLHPKGQIPGWTGTQSGKKGSHKRALPRTTSLAYILILMVEDLDAKADFLVNPETQESMVAKLNKALPHVVSTPHITEMPIKYPKLKTAFVESELEPYSRAMVLLRYAQYAYNKTNWKRMSKMELRFCQSVTVADIPHWMQPHPVTTARADHVDNGMRQGEARPVTQSLPSGQPIRHRQVIDLTTTPEPHEMGIPLKRESPDLEERPEPNLRVVDDRTTCDLNSAERGVSGNGKGKGVEDDAVLQSQLEEAKLRLEIVLLERKMAARKKEN</sequence>
<dbReference type="AlphaFoldDB" id="A0A6A6C9I0"/>
<dbReference type="Proteomes" id="UP000799537">
    <property type="component" value="Unassembled WGS sequence"/>
</dbReference>
<keyword evidence="3" id="KW-1185">Reference proteome</keyword>
<protein>
    <submittedName>
        <fullName evidence="2">Uncharacterized protein</fullName>
    </submittedName>
</protein>
<evidence type="ECO:0000313" key="3">
    <source>
        <dbReference type="Proteomes" id="UP000799537"/>
    </source>
</evidence>
<reference evidence="2" key="1">
    <citation type="journal article" date="2020" name="Stud. Mycol.">
        <title>101 Dothideomycetes genomes: a test case for predicting lifestyles and emergence of pathogens.</title>
        <authorList>
            <person name="Haridas S."/>
            <person name="Albert R."/>
            <person name="Binder M."/>
            <person name="Bloem J."/>
            <person name="Labutti K."/>
            <person name="Salamov A."/>
            <person name="Andreopoulos B."/>
            <person name="Baker S."/>
            <person name="Barry K."/>
            <person name="Bills G."/>
            <person name="Bluhm B."/>
            <person name="Cannon C."/>
            <person name="Castanera R."/>
            <person name="Culley D."/>
            <person name="Daum C."/>
            <person name="Ezra D."/>
            <person name="Gonzalez J."/>
            <person name="Henrissat B."/>
            <person name="Kuo A."/>
            <person name="Liang C."/>
            <person name="Lipzen A."/>
            <person name="Lutzoni F."/>
            <person name="Magnuson J."/>
            <person name="Mondo S."/>
            <person name="Nolan M."/>
            <person name="Ohm R."/>
            <person name="Pangilinan J."/>
            <person name="Park H.-J."/>
            <person name="Ramirez L."/>
            <person name="Alfaro M."/>
            <person name="Sun H."/>
            <person name="Tritt A."/>
            <person name="Yoshinaga Y."/>
            <person name="Zwiers L.-H."/>
            <person name="Turgeon B."/>
            <person name="Goodwin S."/>
            <person name="Spatafora J."/>
            <person name="Crous P."/>
            <person name="Grigoriev I."/>
        </authorList>
    </citation>
    <scope>NUCLEOTIDE SEQUENCE</scope>
    <source>
        <strain evidence="2">ATCC 36951</strain>
    </source>
</reference>
<evidence type="ECO:0000313" key="2">
    <source>
        <dbReference type="EMBL" id="KAF2162106.1"/>
    </source>
</evidence>
<accession>A0A6A6C9I0</accession>